<accession>A0ABT2GY80</accession>
<sequence length="133" mass="13953">MIDAIASGVIMGDVATRICASLIIAAGAILLSSCSTPDVTPAAVDKYTQTWTASYSETTCDDWLNVMTPAQQFAGAADILTAARNKIDGGTGLPSDSLIDEFAEGINNVCVIPTMTLTDATYGLYTTEPRFHP</sequence>
<proteinExistence type="predicted"/>
<dbReference type="Proteomes" id="UP001165586">
    <property type="component" value="Unassembled WGS sequence"/>
</dbReference>
<comment type="caution">
    <text evidence="1">The sequence shown here is derived from an EMBL/GenBank/DDBJ whole genome shotgun (WGS) entry which is preliminary data.</text>
</comment>
<keyword evidence="2" id="KW-1185">Reference proteome</keyword>
<dbReference type="EMBL" id="JANLCJ010000001">
    <property type="protein sequence ID" value="MCS5732892.1"/>
    <property type="molecule type" value="Genomic_DNA"/>
</dbReference>
<evidence type="ECO:0000313" key="1">
    <source>
        <dbReference type="EMBL" id="MCS5732892.1"/>
    </source>
</evidence>
<organism evidence="1 2">
    <name type="scientific">Herbiconiux daphne</name>
    <dbReference type="NCBI Taxonomy" id="2970914"/>
    <lineage>
        <taxon>Bacteria</taxon>
        <taxon>Bacillati</taxon>
        <taxon>Actinomycetota</taxon>
        <taxon>Actinomycetes</taxon>
        <taxon>Micrococcales</taxon>
        <taxon>Microbacteriaceae</taxon>
        <taxon>Herbiconiux</taxon>
    </lineage>
</organism>
<evidence type="ECO:0000313" key="2">
    <source>
        <dbReference type="Proteomes" id="UP001165586"/>
    </source>
</evidence>
<gene>
    <name evidence="1" type="ORF">N1032_03935</name>
</gene>
<reference evidence="1" key="1">
    <citation type="submission" date="2022-08" db="EMBL/GenBank/DDBJ databases">
        <authorList>
            <person name="Deng Y."/>
            <person name="Han X.-F."/>
            <person name="Zhang Y.-Q."/>
        </authorList>
    </citation>
    <scope>NUCLEOTIDE SEQUENCE</scope>
    <source>
        <strain evidence="1">CPCC 203386</strain>
    </source>
</reference>
<name>A0ABT2GY80_9MICO</name>
<dbReference type="RefSeq" id="WP_259537563.1">
    <property type="nucleotide sequence ID" value="NZ_JANLCJ010000001.1"/>
</dbReference>
<protein>
    <submittedName>
        <fullName evidence="1">Uncharacterized protein</fullName>
    </submittedName>
</protein>